<sequence length="290" mass="32590">MVWPFPTDMVQKRVALLLPAALDGNRSYIHTFLSSYRNFATPQQVLDLLFLRYGIILSDCHGDGGPLEQLKCAMSTIVNIWLEFHSIDFHEPPEFRCLKFLLAYVHINLPGSEVEHKANLLLAQLEHLEPSEAETEVPASAQAEQLSQELMTSSAPAPAPPPLPEPEREQEPEPKPEPEPEPVHEQDPEPEEEQKQDQEQDPGPEPREDPEPEPEEEPEQAHLTTPETSKEVEETAAPREALAPELPQTPSPVPTPELSFPFPATVLVLVFVFVLHLLKFYLFASFISLV</sequence>
<evidence type="ECO:0000256" key="1">
    <source>
        <dbReference type="PROSITE-ProRule" id="PRU00135"/>
    </source>
</evidence>
<evidence type="ECO:0000313" key="5">
    <source>
        <dbReference type="Proteomes" id="UP000694923"/>
    </source>
</evidence>
<feature type="compositionally biased region" description="Basic and acidic residues" evidence="2">
    <location>
        <begin position="165"/>
        <end position="209"/>
    </location>
</feature>
<keyword evidence="3" id="KW-0472">Membrane</keyword>
<evidence type="ECO:0000256" key="2">
    <source>
        <dbReference type="SAM" id="MobiDB-lite"/>
    </source>
</evidence>
<dbReference type="InterPro" id="IPR023578">
    <property type="entry name" value="Ras_GEF_dom_sf"/>
</dbReference>
<reference evidence="6" key="1">
    <citation type="submission" date="2025-08" db="UniProtKB">
        <authorList>
            <consortium name="RefSeq"/>
        </authorList>
    </citation>
    <scope>IDENTIFICATION</scope>
</reference>
<proteinExistence type="predicted"/>
<dbReference type="PANTHER" id="PTHR46793">
    <property type="entry name" value="1700018F24RIK PROTEIN-RELATED-RELATED"/>
    <property type="match status" value="1"/>
</dbReference>
<gene>
    <name evidence="6" type="primary">LOC103598711</name>
</gene>
<feature type="region of interest" description="Disordered" evidence="2">
    <location>
        <begin position="132"/>
        <end position="252"/>
    </location>
</feature>
<accession>A0ABM0RK39</accession>
<dbReference type="InterPro" id="IPR000651">
    <property type="entry name" value="Ras-like_Gua-exchang_fac_N"/>
</dbReference>
<dbReference type="RefSeq" id="XP_008580980.1">
    <property type="nucleotide sequence ID" value="XM_008582758.1"/>
</dbReference>
<protein>
    <submittedName>
        <fullName evidence="6">Ral guanine nucleotide dissociation stimulator-like</fullName>
    </submittedName>
</protein>
<evidence type="ECO:0000259" key="4">
    <source>
        <dbReference type="PROSITE" id="PS50212"/>
    </source>
</evidence>
<dbReference type="Gene3D" id="1.20.870.10">
    <property type="entry name" value="Son of sevenless (SoS) protein Chain: S domain 1"/>
    <property type="match status" value="1"/>
</dbReference>
<keyword evidence="5" id="KW-1185">Reference proteome</keyword>
<feature type="domain" description="N-terminal Ras-GEF" evidence="4">
    <location>
        <begin position="1"/>
        <end position="126"/>
    </location>
</feature>
<name>A0ABM0RK39_GALVR</name>
<dbReference type="Proteomes" id="UP000694923">
    <property type="component" value="Unplaced"/>
</dbReference>
<feature type="transmembrane region" description="Helical" evidence="3">
    <location>
        <begin position="260"/>
        <end position="284"/>
    </location>
</feature>
<dbReference type="GeneID" id="103598711"/>
<dbReference type="PROSITE" id="PS50212">
    <property type="entry name" value="RASGEF_NTER"/>
    <property type="match status" value="1"/>
</dbReference>
<evidence type="ECO:0000256" key="3">
    <source>
        <dbReference type="SAM" id="Phobius"/>
    </source>
</evidence>
<dbReference type="Pfam" id="PF00618">
    <property type="entry name" value="RasGEF_N"/>
    <property type="match status" value="1"/>
</dbReference>
<feature type="compositionally biased region" description="Polar residues" evidence="2">
    <location>
        <begin position="142"/>
        <end position="155"/>
    </location>
</feature>
<evidence type="ECO:0000313" key="6">
    <source>
        <dbReference type="RefSeq" id="XP_008580980.1"/>
    </source>
</evidence>
<keyword evidence="1" id="KW-0344">Guanine-nucleotide releasing factor</keyword>
<dbReference type="CDD" id="cd06224">
    <property type="entry name" value="REM"/>
    <property type="match status" value="1"/>
</dbReference>
<dbReference type="SUPFAM" id="SSF48366">
    <property type="entry name" value="Ras GEF"/>
    <property type="match status" value="1"/>
</dbReference>
<organism evidence="5 6">
    <name type="scientific">Galeopterus variegatus</name>
    <name type="common">Malayan flying lemur</name>
    <name type="synonym">Cynocephalus variegatus</name>
    <dbReference type="NCBI Taxonomy" id="482537"/>
    <lineage>
        <taxon>Eukaryota</taxon>
        <taxon>Metazoa</taxon>
        <taxon>Chordata</taxon>
        <taxon>Craniata</taxon>
        <taxon>Vertebrata</taxon>
        <taxon>Euteleostomi</taxon>
        <taxon>Mammalia</taxon>
        <taxon>Eutheria</taxon>
        <taxon>Euarchontoglires</taxon>
        <taxon>Dermoptera</taxon>
        <taxon>Cynocephalidae</taxon>
        <taxon>Galeopterus</taxon>
    </lineage>
</organism>
<dbReference type="PANTHER" id="PTHR46793:SF3">
    <property type="entry name" value="RIKEN CDNA 4930596D02 GENE"/>
    <property type="match status" value="1"/>
</dbReference>
<feature type="compositionally biased region" description="Basic and acidic residues" evidence="2">
    <location>
        <begin position="228"/>
        <end position="237"/>
    </location>
</feature>
<dbReference type="SMART" id="SM00229">
    <property type="entry name" value="RasGEFN"/>
    <property type="match status" value="1"/>
</dbReference>
<keyword evidence="3" id="KW-1133">Transmembrane helix</keyword>
<keyword evidence="3" id="KW-0812">Transmembrane</keyword>